<dbReference type="PANTHER" id="PTHR30290">
    <property type="entry name" value="PERIPLASMIC BINDING COMPONENT OF ABC TRANSPORTER"/>
    <property type="match status" value="1"/>
</dbReference>
<dbReference type="Gene3D" id="3.10.105.10">
    <property type="entry name" value="Dipeptide-binding Protein, Domain 3"/>
    <property type="match status" value="1"/>
</dbReference>
<keyword evidence="2" id="KW-0813">Transport</keyword>
<dbReference type="Pfam" id="PF00496">
    <property type="entry name" value="SBP_bac_5"/>
    <property type="match status" value="1"/>
</dbReference>
<feature type="domain" description="Solute-binding protein family 5" evidence="4">
    <location>
        <begin position="98"/>
        <end position="458"/>
    </location>
</feature>
<dbReference type="SUPFAM" id="SSF53850">
    <property type="entry name" value="Periplasmic binding protein-like II"/>
    <property type="match status" value="1"/>
</dbReference>
<organism evidence="5">
    <name type="scientific">uncultured Desulfovibrio sp</name>
    <dbReference type="NCBI Taxonomy" id="167968"/>
    <lineage>
        <taxon>Bacteria</taxon>
        <taxon>Pseudomonadati</taxon>
        <taxon>Thermodesulfobacteriota</taxon>
        <taxon>Desulfovibrionia</taxon>
        <taxon>Desulfovibrionales</taxon>
        <taxon>Desulfovibrionaceae</taxon>
        <taxon>Desulfovibrio</taxon>
        <taxon>environmental samples</taxon>
    </lineage>
</organism>
<evidence type="ECO:0000256" key="3">
    <source>
        <dbReference type="ARBA" id="ARBA00022729"/>
    </source>
</evidence>
<evidence type="ECO:0000256" key="1">
    <source>
        <dbReference type="ARBA" id="ARBA00005695"/>
    </source>
</evidence>
<dbReference type="GO" id="GO:1904680">
    <property type="term" value="F:peptide transmembrane transporter activity"/>
    <property type="evidence" value="ECO:0007669"/>
    <property type="project" value="TreeGrafter"/>
</dbReference>
<dbReference type="InterPro" id="IPR000914">
    <property type="entry name" value="SBP_5_dom"/>
</dbReference>
<dbReference type="CDD" id="cd08514">
    <property type="entry name" value="PBP2_AppA_like"/>
    <property type="match status" value="1"/>
</dbReference>
<evidence type="ECO:0000256" key="2">
    <source>
        <dbReference type="ARBA" id="ARBA00022448"/>
    </source>
</evidence>
<keyword evidence="3" id="KW-0732">Signal</keyword>
<dbReference type="InterPro" id="IPR039424">
    <property type="entry name" value="SBP_5"/>
</dbReference>
<reference evidence="5" key="1">
    <citation type="submission" date="2016-08" db="EMBL/GenBank/DDBJ databases">
        <authorList>
            <person name="Seilhamer J.J."/>
        </authorList>
    </citation>
    <scope>NUCLEOTIDE SEQUENCE</scope>
    <source>
        <strain evidence="5">86-1</strain>
    </source>
</reference>
<dbReference type="Gene3D" id="3.40.190.10">
    <property type="entry name" value="Periplasmic binding protein-like II"/>
    <property type="match status" value="1"/>
</dbReference>
<proteinExistence type="inferred from homology"/>
<evidence type="ECO:0000259" key="4">
    <source>
        <dbReference type="Pfam" id="PF00496"/>
    </source>
</evidence>
<evidence type="ECO:0000313" key="5">
    <source>
        <dbReference type="EMBL" id="SCM74783.1"/>
    </source>
</evidence>
<sequence length="560" mass="63733">MEKINFEWTNSMLDIIARVVVTFLLAVFTGFFHASACLADEIISKENQWGSPVDGGRILFGSIGEASNLIPYLTADSASHEVADLIYVAPLRYNKDLQVEPWAAESWSMEDDGRLMRFTLRKGILWEDGVELTTADVAYTCKVVADPATGSPYAEDFSRIKNFRIIDRYTFEVEYEHFFARSVSTWMQSILPRHLLEGQNIRNTPFSRKPVGAGPYRLKSWEPGSRIILEASPSYFAGKPHIAEVVYRIIPDNATMFMETRAGRLDVMGLSPLQYLRQTSGPAFEREFNKFRYLDSSYVFLGFNLQHPFFKDVRVRRAISQAIDRESIIQGVLMGQGIPAFGPFKPGVWAYHPTLKPMPQNVAAARALLAEAGFTDSDGDGLLDKDGKPFSFTILTNQGNEQRILTATVIQSQLRAVGIDVRIRTVEWAAFIREFVNKGRFDAIILGWTIPQDPDIYQVWHSSQAFEGGLNFTYYKNPEVDRLLEEARSTPDQDTRAQLYYRMQEILDAEQPYCFLFVPYALPVVQKRFQGVKPALAGIMYNFEKWWVPKELQGYSLTPE</sequence>
<dbReference type="FunFam" id="3.10.105.10:FF:000006">
    <property type="entry name" value="Peptide ABC transporter substrate-binding protein"/>
    <property type="match status" value="1"/>
</dbReference>
<dbReference type="PIRSF" id="PIRSF002741">
    <property type="entry name" value="MppA"/>
    <property type="match status" value="1"/>
</dbReference>
<dbReference type="InterPro" id="IPR030678">
    <property type="entry name" value="Peptide/Ni-bd"/>
</dbReference>
<protein>
    <submittedName>
        <fullName evidence="5">Extracellular solute-binding protein family 5</fullName>
    </submittedName>
</protein>
<accession>A0A212LB38</accession>
<dbReference type="AlphaFoldDB" id="A0A212LB38"/>
<dbReference type="GO" id="GO:0015833">
    <property type="term" value="P:peptide transport"/>
    <property type="evidence" value="ECO:0007669"/>
    <property type="project" value="TreeGrafter"/>
</dbReference>
<dbReference type="GO" id="GO:0030288">
    <property type="term" value="C:outer membrane-bounded periplasmic space"/>
    <property type="evidence" value="ECO:0007669"/>
    <property type="project" value="UniProtKB-ARBA"/>
</dbReference>
<dbReference type="GO" id="GO:0043190">
    <property type="term" value="C:ATP-binding cassette (ABC) transporter complex"/>
    <property type="evidence" value="ECO:0007669"/>
    <property type="project" value="InterPro"/>
</dbReference>
<dbReference type="PANTHER" id="PTHR30290:SF38">
    <property type="entry name" value="D,D-DIPEPTIDE-BINDING PERIPLASMIC PROTEIN DDPA-RELATED"/>
    <property type="match status" value="1"/>
</dbReference>
<dbReference type="EMBL" id="FMJC01000002">
    <property type="protein sequence ID" value="SCM74783.1"/>
    <property type="molecule type" value="Genomic_DNA"/>
</dbReference>
<dbReference type="Gene3D" id="3.90.76.10">
    <property type="entry name" value="Dipeptide-binding Protein, Domain 1"/>
    <property type="match status" value="1"/>
</dbReference>
<comment type="similarity">
    <text evidence="1">Belongs to the bacterial solute-binding protein 5 family.</text>
</comment>
<gene>
    <name evidence="5" type="ORF">KL86DES1_22151</name>
</gene>
<name>A0A212LB38_9BACT</name>